<accession>A0A6J7SVX0</accession>
<name>A0A6J7SVX0_9ZZZZ</name>
<dbReference type="AlphaFoldDB" id="A0A6J7SVX0"/>
<gene>
    <name evidence="1" type="ORF">UFOPK4275_00231</name>
</gene>
<dbReference type="EMBL" id="CAFBQJ010000023">
    <property type="protein sequence ID" value="CAB5045395.1"/>
    <property type="molecule type" value="Genomic_DNA"/>
</dbReference>
<proteinExistence type="predicted"/>
<organism evidence="1">
    <name type="scientific">freshwater metagenome</name>
    <dbReference type="NCBI Taxonomy" id="449393"/>
    <lineage>
        <taxon>unclassified sequences</taxon>
        <taxon>metagenomes</taxon>
        <taxon>ecological metagenomes</taxon>
    </lineage>
</organism>
<protein>
    <submittedName>
        <fullName evidence="1">Unannotated protein</fullName>
    </submittedName>
</protein>
<sequence>MRAYSGPARKFEAMTIGVFKGSVAPSGRPDVTAIVCGESWLLLAFSSVMTNEHLRLSSSVNEDHIIVRYPATIVSIS</sequence>
<evidence type="ECO:0000313" key="1">
    <source>
        <dbReference type="EMBL" id="CAB5045395.1"/>
    </source>
</evidence>
<reference evidence="1" key="1">
    <citation type="submission" date="2020-05" db="EMBL/GenBank/DDBJ databases">
        <authorList>
            <person name="Chiriac C."/>
            <person name="Salcher M."/>
            <person name="Ghai R."/>
            <person name="Kavagutti S V."/>
        </authorList>
    </citation>
    <scope>NUCLEOTIDE SEQUENCE</scope>
</reference>